<name>A0AB73I610_9BURK</name>
<dbReference type="EMBL" id="JAURTK010000001">
    <property type="protein sequence ID" value="MDP9645450.1"/>
    <property type="molecule type" value="Genomic_DNA"/>
</dbReference>
<comment type="caution">
    <text evidence="1">The sequence shown here is derived from an EMBL/GenBank/DDBJ whole genome shotgun (WGS) entry which is preliminary data.</text>
</comment>
<protein>
    <submittedName>
        <fullName evidence="1">Uncharacterized protein</fullName>
    </submittedName>
</protein>
<organism evidence="1 2">
    <name type="scientific">Paraburkholderia caledonica</name>
    <dbReference type="NCBI Taxonomy" id="134536"/>
    <lineage>
        <taxon>Bacteria</taxon>
        <taxon>Pseudomonadati</taxon>
        <taxon>Pseudomonadota</taxon>
        <taxon>Betaproteobacteria</taxon>
        <taxon>Burkholderiales</taxon>
        <taxon>Burkholderiaceae</taxon>
        <taxon>Paraburkholderia</taxon>
    </lineage>
</organism>
<gene>
    <name evidence="1" type="ORF">J2793_000872</name>
</gene>
<evidence type="ECO:0000313" key="1">
    <source>
        <dbReference type="EMBL" id="MDP9645450.1"/>
    </source>
</evidence>
<evidence type="ECO:0000313" key="2">
    <source>
        <dbReference type="Proteomes" id="UP001229486"/>
    </source>
</evidence>
<dbReference type="AlphaFoldDB" id="A0AB73I610"/>
<dbReference type="Proteomes" id="UP001229486">
    <property type="component" value="Unassembled WGS sequence"/>
</dbReference>
<proteinExistence type="predicted"/>
<accession>A0AB73I610</accession>
<dbReference type="RefSeq" id="WP_392392735.1">
    <property type="nucleotide sequence ID" value="NZ_JAURTK010000001.1"/>
</dbReference>
<reference evidence="1" key="1">
    <citation type="submission" date="2023-07" db="EMBL/GenBank/DDBJ databases">
        <title>Sorghum-associated microbial communities from plants grown in Nebraska, USA.</title>
        <authorList>
            <person name="Schachtman D."/>
        </authorList>
    </citation>
    <scope>NUCLEOTIDE SEQUENCE</scope>
    <source>
        <strain evidence="1">DS1061</strain>
    </source>
</reference>
<sequence length="116" mass="13244">MSESDRASVRRAIDFYRELDAMVKDTDLLASYATANNEDGTRRVKNPSILAMAHRMRATNIGLAMKYSEMVWSVERMEEMQEAIASEIKRADAETGERVLSAMKDVQSRWNPKRNA</sequence>